<dbReference type="Gene3D" id="3.30.70.270">
    <property type="match status" value="1"/>
</dbReference>
<dbReference type="Pfam" id="PF16927">
    <property type="entry name" value="HisKA_7TM"/>
    <property type="match status" value="1"/>
</dbReference>
<dbReference type="PANTHER" id="PTHR45138:SF9">
    <property type="entry name" value="DIGUANYLATE CYCLASE DGCM-RELATED"/>
    <property type="match status" value="1"/>
</dbReference>
<dbReference type="SMART" id="SM00267">
    <property type="entry name" value="GGDEF"/>
    <property type="match status" value="1"/>
</dbReference>
<proteinExistence type="predicted"/>
<dbReference type="EMBL" id="QUMS01000002">
    <property type="protein sequence ID" value="REG08775.1"/>
    <property type="molecule type" value="Genomic_DNA"/>
</dbReference>
<keyword evidence="2" id="KW-0812">Transmembrane</keyword>
<dbReference type="PROSITE" id="PS50112">
    <property type="entry name" value="PAS"/>
    <property type="match status" value="1"/>
</dbReference>
<dbReference type="SUPFAM" id="SSF55073">
    <property type="entry name" value="Nucleotide cyclase"/>
    <property type="match status" value="1"/>
</dbReference>
<feature type="transmembrane region" description="Helical" evidence="2">
    <location>
        <begin position="179"/>
        <end position="197"/>
    </location>
</feature>
<evidence type="ECO:0000259" key="3">
    <source>
        <dbReference type="PROSITE" id="PS50112"/>
    </source>
</evidence>
<dbReference type="Proteomes" id="UP000256388">
    <property type="component" value="Unassembled WGS sequence"/>
</dbReference>
<keyword evidence="1" id="KW-0175">Coiled coil</keyword>
<comment type="caution">
    <text evidence="6">The sequence shown here is derived from an EMBL/GenBank/DDBJ whole genome shotgun (WGS) entry which is preliminary data.</text>
</comment>
<keyword evidence="2" id="KW-1133">Transmembrane helix</keyword>
<dbReference type="RefSeq" id="WP_116225420.1">
    <property type="nucleotide sequence ID" value="NZ_AP018437.1"/>
</dbReference>
<dbReference type="CDD" id="cd01949">
    <property type="entry name" value="GGDEF"/>
    <property type="match status" value="1"/>
</dbReference>
<protein>
    <submittedName>
        <fullName evidence="6">PAS domain S-box-containing protein/diguanylate cyclase (GGDEF)-like protein</fullName>
    </submittedName>
</protein>
<dbReference type="GO" id="GO:0043709">
    <property type="term" value="P:cell adhesion involved in single-species biofilm formation"/>
    <property type="evidence" value="ECO:0007669"/>
    <property type="project" value="TreeGrafter"/>
</dbReference>
<sequence>MKYILTPYAIAQFTSAIVSLMVVITLWKRRFDRGGFELFFLFVALTEWTFCNGMEAAAVTLRLKIIWSQWAYIGTQTAPVFIFLFALKYSRKTKDISIGKAALLFIVPMIIFLLAATNNQHHLVWSSYSLGQIGTNSIIYNHGPAFWVGIVYIFTLVAISTTLLFLSSVKSQKVYRIQNVILILASITPWLISVLYITRLNPFPGLDISSLGFFFTGVLILIGIRQANLLDYSPIAHELLFENINDGVLVFNENKKVIDMNPGAERLIGMNFAQVIAQESTTLIKCWNLYDDHFSRTENSRFEIVSPFNNRTWLNISISPLKNKKGIFLGWVAIMEDITLRKETEKELQRINQRLASQLDENRQLEKQLREQANRDAMTGVYNRACLKESLASEILYAEQQNQPLSIVMIDVDHFKNINDTYGHKAGDDVLIALGKLLLSQTRDSDFVSRFGGDEFVLFLPGMNCDAAFQRAESWRKTCKKLKIPDLSESINVNISIGIAVYPDNARTMDALLSEADRALYQAKQSGRDCTKVSEFAC</sequence>
<name>A0A3E0ABE0_9CHLR</name>
<feature type="domain" description="PAC" evidence="4">
    <location>
        <begin position="298"/>
        <end position="350"/>
    </location>
</feature>
<feature type="transmembrane region" description="Helical" evidence="2">
    <location>
        <begin position="145"/>
        <end position="167"/>
    </location>
</feature>
<accession>A0A3E0ABE0</accession>
<organism evidence="6 7">
    <name type="scientific">Pelolinea submarina</name>
    <dbReference type="NCBI Taxonomy" id="913107"/>
    <lineage>
        <taxon>Bacteria</taxon>
        <taxon>Bacillati</taxon>
        <taxon>Chloroflexota</taxon>
        <taxon>Anaerolineae</taxon>
        <taxon>Anaerolineales</taxon>
        <taxon>Anaerolineaceae</taxon>
        <taxon>Pelolinea</taxon>
    </lineage>
</organism>
<feature type="transmembrane region" description="Helical" evidence="2">
    <location>
        <begin position="203"/>
        <end position="224"/>
    </location>
</feature>
<dbReference type="InterPro" id="IPR043128">
    <property type="entry name" value="Rev_trsase/Diguanyl_cyclase"/>
</dbReference>
<feature type="domain" description="PAS" evidence="3">
    <location>
        <begin position="240"/>
        <end position="278"/>
    </location>
</feature>
<dbReference type="InterPro" id="IPR050469">
    <property type="entry name" value="Diguanylate_Cyclase"/>
</dbReference>
<dbReference type="Pfam" id="PF13426">
    <property type="entry name" value="PAS_9"/>
    <property type="match status" value="1"/>
</dbReference>
<evidence type="ECO:0000259" key="4">
    <source>
        <dbReference type="PROSITE" id="PS50113"/>
    </source>
</evidence>
<dbReference type="InterPro" id="IPR031621">
    <property type="entry name" value="HisKA_7TM"/>
</dbReference>
<dbReference type="Gene3D" id="3.30.450.20">
    <property type="entry name" value="PAS domain"/>
    <property type="match status" value="1"/>
</dbReference>
<keyword evidence="7" id="KW-1185">Reference proteome</keyword>
<dbReference type="InterPro" id="IPR000014">
    <property type="entry name" value="PAS"/>
</dbReference>
<dbReference type="FunFam" id="3.30.70.270:FF:000001">
    <property type="entry name" value="Diguanylate cyclase domain protein"/>
    <property type="match status" value="1"/>
</dbReference>
<dbReference type="AlphaFoldDB" id="A0A3E0ABE0"/>
<feature type="transmembrane region" description="Helical" evidence="2">
    <location>
        <begin position="65"/>
        <end position="86"/>
    </location>
</feature>
<dbReference type="NCBIfam" id="TIGR00229">
    <property type="entry name" value="sensory_box"/>
    <property type="match status" value="1"/>
</dbReference>
<feature type="domain" description="GGDEF" evidence="5">
    <location>
        <begin position="403"/>
        <end position="536"/>
    </location>
</feature>
<dbReference type="GO" id="GO:0052621">
    <property type="term" value="F:diguanylate cyclase activity"/>
    <property type="evidence" value="ECO:0007669"/>
    <property type="project" value="TreeGrafter"/>
</dbReference>
<evidence type="ECO:0000313" key="6">
    <source>
        <dbReference type="EMBL" id="REG08775.1"/>
    </source>
</evidence>
<dbReference type="PROSITE" id="PS50887">
    <property type="entry name" value="GGDEF"/>
    <property type="match status" value="1"/>
</dbReference>
<dbReference type="PANTHER" id="PTHR45138">
    <property type="entry name" value="REGULATORY COMPONENTS OF SENSORY TRANSDUCTION SYSTEM"/>
    <property type="match status" value="1"/>
</dbReference>
<dbReference type="CDD" id="cd00130">
    <property type="entry name" value="PAS"/>
    <property type="match status" value="1"/>
</dbReference>
<feature type="transmembrane region" description="Helical" evidence="2">
    <location>
        <begin position="98"/>
        <end position="117"/>
    </location>
</feature>
<dbReference type="SUPFAM" id="SSF55785">
    <property type="entry name" value="PYP-like sensor domain (PAS domain)"/>
    <property type="match status" value="1"/>
</dbReference>
<evidence type="ECO:0000313" key="7">
    <source>
        <dbReference type="Proteomes" id="UP000256388"/>
    </source>
</evidence>
<dbReference type="InterPro" id="IPR029787">
    <property type="entry name" value="Nucleotide_cyclase"/>
</dbReference>
<reference evidence="6 7" key="1">
    <citation type="submission" date="2018-08" db="EMBL/GenBank/DDBJ databases">
        <title>Genomic Encyclopedia of Type Strains, Phase IV (KMG-IV): sequencing the most valuable type-strain genomes for metagenomic binning, comparative biology and taxonomic classification.</title>
        <authorList>
            <person name="Goeker M."/>
        </authorList>
    </citation>
    <scope>NUCLEOTIDE SEQUENCE [LARGE SCALE GENOMIC DNA]</scope>
    <source>
        <strain evidence="6 7">DSM 23923</strain>
    </source>
</reference>
<dbReference type="InterPro" id="IPR000700">
    <property type="entry name" value="PAS-assoc_C"/>
</dbReference>
<dbReference type="NCBIfam" id="TIGR00254">
    <property type="entry name" value="GGDEF"/>
    <property type="match status" value="1"/>
</dbReference>
<keyword evidence="2" id="KW-0472">Membrane</keyword>
<feature type="coiled-coil region" evidence="1">
    <location>
        <begin position="341"/>
        <end position="376"/>
    </location>
</feature>
<dbReference type="OrthoDB" id="155880at2"/>
<evidence type="ECO:0000256" key="1">
    <source>
        <dbReference type="SAM" id="Coils"/>
    </source>
</evidence>
<dbReference type="PROSITE" id="PS50113">
    <property type="entry name" value="PAC"/>
    <property type="match status" value="1"/>
</dbReference>
<dbReference type="GO" id="GO:1902201">
    <property type="term" value="P:negative regulation of bacterial-type flagellum-dependent cell motility"/>
    <property type="evidence" value="ECO:0007669"/>
    <property type="project" value="TreeGrafter"/>
</dbReference>
<dbReference type="InterPro" id="IPR000160">
    <property type="entry name" value="GGDEF_dom"/>
</dbReference>
<evidence type="ECO:0000259" key="5">
    <source>
        <dbReference type="PROSITE" id="PS50887"/>
    </source>
</evidence>
<dbReference type="InterPro" id="IPR035965">
    <property type="entry name" value="PAS-like_dom_sf"/>
</dbReference>
<feature type="transmembrane region" description="Helical" evidence="2">
    <location>
        <begin position="6"/>
        <end position="27"/>
    </location>
</feature>
<gene>
    <name evidence="6" type="ORF">DFR64_2150</name>
</gene>
<dbReference type="GO" id="GO:0005886">
    <property type="term" value="C:plasma membrane"/>
    <property type="evidence" value="ECO:0007669"/>
    <property type="project" value="TreeGrafter"/>
</dbReference>
<dbReference type="Pfam" id="PF00990">
    <property type="entry name" value="GGDEF"/>
    <property type="match status" value="1"/>
</dbReference>
<evidence type="ECO:0000256" key="2">
    <source>
        <dbReference type="SAM" id="Phobius"/>
    </source>
</evidence>
<feature type="transmembrane region" description="Helical" evidence="2">
    <location>
        <begin position="39"/>
        <end position="59"/>
    </location>
</feature>